<dbReference type="PANTHER" id="PTHR43652">
    <property type="entry name" value="BASIC AMINO ACID ANTIPORTER YFCC-RELATED"/>
    <property type="match status" value="1"/>
</dbReference>
<dbReference type="InterPro" id="IPR006037">
    <property type="entry name" value="RCK_C"/>
</dbReference>
<proteinExistence type="predicted"/>
<evidence type="ECO:0000259" key="8">
    <source>
        <dbReference type="PROSITE" id="PS51202"/>
    </source>
</evidence>
<comment type="subcellular location">
    <subcellularLocation>
        <location evidence="1">Membrane</location>
        <topology evidence="1">Multi-pass membrane protein</topology>
    </subcellularLocation>
</comment>
<feature type="transmembrane region" description="Helical" evidence="7">
    <location>
        <begin position="28"/>
        <end position="45"/>
    </location>
</feature>
<evidence type="ECO:0000256" key="6">
    <source>
        <dbReference type="ARBA" id="ARBA00023136"/>
    </source>
</evidence>
<keyword evidence="4" id="KW-0677">Repeat</keyword>
<evidence type="ECO:0000256" key="5">
    <source>
        <dbReference type="ARBA" id="ARBA00022989"/>
    </source>
</evidence>
<name>A0ABR9IQM0_RHIVS</name>
<feature type="transmembrane region" description="Helical" evidence="7">
    <location>
        <begin position="177"/>
        <end position="196"/>
    </location>
</feature>
<accession>A0ABR9IQM0</accession>
<evidence type="ECO:0000256" key="1">
    <source>
        <dbReference type="ARBA" id="ARBA00004141"/>
    </source>
</evidence>
<evidence type="ECO:0000256" key="7">
    <source>
        <dbReference type="SAM" id="Phobius"/>
    </source>
</evidence>
<dbReference type="PANTHER" id="PTHR43652:SF2">
    <property type="entry name" value="BASIC AMINO ACID ANTIPORTER YFCC-RELATED"/>
    <property type="match status" value="1"/>
</dbReference>
<feature type="transmembrane region" description="Helical" evidence="7">
    <location>
        <begin position="51"/>
        <end position="71"/>
    </location>
</feature>
<sequence>MTLEQAALLILLVAMLFLFSLDRLRMEVISIGGLLAGYMLGLYPADSIFAGFASPVVVTVVEILLIVQVLARTKLFDSLSERFVASGLSHFRVITGVSALTGFISIFMNNIGAFAISLPLALRLSTLMSIPRRQLVMPISFAALLGGLVSLIGTPANLLVSDALEKTTGKGFRFFDFAYVGLPVAITGILLIALVVQRLFSEQDETAEVPTQPVRRIVVERSIPEHSPLVGITLAQCPERFGIQPHALIRDRAFVFGPLEQSVIQPGDILLAQGEDSVFADLAASQALVRDVHPHGLQPDFVSIEAVVMPESTVVGSRIASLEVFRNRGVTVSALAMRSPRIEGRFADLQLSIGDILVLEGPKAAIAEALEECECLPLAAAAPSPGSSASWQPFAIFACGVVASAFGLRPDIALAFVVLALALPGYLNIRHAMADLNWPIIIMLAAMIPIGQAVATTGTAEILATWLSLAFPISHPLWGIALILFLAMALTPFVNNATVAIVLAPIALEFARAGQQPPQAYLIAVAAGASQDFLTPFGHHNNTLSMSIGSYRFGDFLRAGWPLTLAGYIVTLILIAVFWLE</sequence>
<keyword evidence="10" id="KW-1185">Reference proteome</keyword>
<dbReference type="InterPro" id="IPR004680">
    <property type="entry name" value="Cit_transptr-like_dom"/>
</dbReference>
<dbReference type="RefSeq" id="WP_192729342.1">
    <property type="nucleotide sequence ID" value="NZ_BAAAVL010000020.1"/>
</dbReference>
<evidence type="ECO:0000313" key="10">
    <source>
        <dbReference type="Proteomes" id="UP000620262"/>
    </source>
</evidence>
<dbReference type="SUPFAM" id="SSF116726">
    <property type="entry name" value="TrkA C-terminal domain-like"/>
    <property type="match status" value="2"/>
</dbReference>
<reference evidence="9 10" key="1">
    <citation type="submission" date="2020-10" db="EMBL/GenBank/DDBJ databases">
        <title>Sequencing the genomes of 1000 actinobacteria strains.</title>
        <authorList>
            <person name="Klenk H.-P."/>
        </authorList>
    </citation>
    <scope>NUCLEOTIDE SEQUENCE [LARGE SCALE GENOMIC DNA]</scope>
    <source>
        <strain evidence="9 10">DSM 7307</strain>
    </source>
</reference>
<dbReference type="EMBL" id="JADBEC010000001">
    <property type="protein sequence ID" value="MBE1505496.1"/>
    <property type="molecule type" value="Genomic_DNA"/>
</dbReference>
<feature type="transmembrane region" description="Helical" evidence="7">
    <location>
        <begin position="436"/>
        <end position="455"/>
    </location>
</feature>
<gene>
    <name evidence="9" type="ORF">H4W29_002677</name>
</gene>
<keyword evidence="3 7" id="KW-0812">Transmembrane</keyword>
<evidence type="ECO:0000256" key="4">
    <source>
        <dbReference type="ARBA" id="ARBA00022737"/>
    </source>
</evidence>
<feature type="transmembrane region" description="Helical" evidence="7">
    <location>
        <begin position="475"/>
        <end position="508"/>
    </location>
</feature>
<dbReference type="InterPro" id="IPR051679">
    <property type="entry name" value="DASS-Related_Transporters"/>
</dbReference>
<keyword evidence="6 7" id="KW-0472">Membrane</keyword>
<dbReference type="Pfam" id="PF03600">
    <property type="entry name" value="CitMHS"/>
    <property type="match status" value="1"/>
</dbReference>
<dbReference type="Proteomes" id="UP000620262">
    <property type="component" value="Unassembled WGS sequence"/>
</dbReference>
<dbReference type="Pfam" id="PF02080">
    <property type="entry name" value="TrkA_C"/>
    <property type="match status" value="1"/>
</dbReference>
<comment type="caution">
    <text evidence="9">The sequence shown here is derived from an EMBL/GenBank/DDBJ whole genome shotgun (WGS) entry which is preliminary data.</text>
</comment>
<keyword evidence="2" id="KW-0813">Transport</keyword>
<protein>
    <submittedName>
        <fullName evidence="9">Di/tricarboxylate transporter</fullName>
    </submittedName>
</protein>
<dbReference type="PROSITE" id="PS51202">
    <property type="entry name" value="RCK_C"/>
    <property type="match status" value="2"/>
</dbReference>
<feature type="transmembrane region" description="Helical" evidence="7">
    <location>
        <begin position="111"/>
        <end position="128"/>
    </location>
</feature>
<organism evidence="9 10">
    <name type="scientific">Rhizobium viscosum</name>
    <name type="common">Arthrobacter viscosus</name>
    <dbReference type="NCBI Taxonomy" id="1673"/>
    <lineage>
        <taxon>Bacteria</taxon>
        <taxon>Pseudomonadati</taxon>
        <taxon>Pseudomonadota</taxon>
        <taxon>Alphaproteobacteria</taxon>
        <taxon>Hyphomicrobiales</taxon>
        <taxon>Rhizobiaceae</taxon>
        <taxon>Rhizobium/Agrobacterium group</taxon>
        <taxon>Rhizobium</taxon>
    </lineage>
</organism>
<feature type="transmembrane region" description="Helical" evidence="7">
    <location>
        <begin position="135"/>
        <end position="157"/>
    </location>
</feature>
<feature type="transmembrane region" description="Helical" evidence="7">
    <location>
        <begin position="559"/>
        <end position="580"/>
    </location>
</feature>
<evidence type="ECO:0000313" key="9">
    <source>
        <dbReference type="EMBL" id="MBE1505496.1"/>
    </source>
</evidence>
<evidence type="ECO:0000256" key="3">
    <source>
        <dbReference type="ARBA" id="ARBA00022692"/>
    </source>
</evidence>
<feature type="transmembrane region" description="Helical" evidence="7">
    <location>
        <begin position="6"/>
        <end position="21"/>
    </location>
</feature>
<feature type="domain" description="RCK C-terminal" evidence="8">
    <location>
        <begin position="204"/>
        <end position="288"/>
    </location>
</feature>
<feature type="transmembrane region" description="Helical" evidence="7">
    <location>
        <begin position="412"/>
        <end position="429"/>
    </location>
</feature>
<evidence type="ECO:0000256" key="2">
    <source>
        <dbReference type="ARBA" id="ARBA00022448"/>
    </source>
</evidence>
<dbReference type="InterPro" id="IPR036721">
    <property type="entry name" value="RCK_C_sf"/>
</dbReference>
<keyword evidence="5 7" id="KW-1133">Transmembrane helix</keyword>
<feature type="domain" description="RCK C-terminal" evidence="8">
    <location>
        <begin position="290"/>
        <end position="376"/>
    </location>
</feature>
<dbReference type="Gene3D" id="3.30.70.1450">
    <property type="entry name" value="Regulator of K+ conductance, C-terminal domain"/>
    <property type="match status" value="2"/>
</dbReference>